<accession>A0A447TFQ5</accession>
<evidence type="ECO:0000313" key="2">
    <source>
        <dbReference type="EMBL" id="VEB43638.1"/>
    </source>
</evidence>
<sequence length="53" mass="5734">MIFFNNTGYIGMCGHGTIGLIASLHYLGRIAPGAHKIDTPVGRWTPSCMKTAR</sequence>
<comment type="similarity">
    <text evidence="1">Belongs to the proline racemase family.</text>
</comment>
<dbReference type="EC" id="5.1.1.8" evidence="2"/>
<dbReference type="Pfam" id="PF05544">
    <property type="entry name" value="Pro_racemase"/>
    <property type="match status" value="1"/>
</dbReference>
<protein>
    <submittedName>
        <fullName evidence="2">4-hydroxyproline epimerase</fullName>
        <ecNumber evidence="2">5.1.1.8</ecNumber>
    </submittedName>
</protein>
<dbReference type="GO" id="GO:0047580">
    <property type="term" value="F:4-hydroxyproline epimerase activity"/>
    <property type="evidence" value="ECO:0007669"/>
    <property type="project" value="UniProtKB-EC"/>
</dbReference>
<dbReference type="EMBL" id="LR134182">
    <property type="protein sequence ID" value="VEB43638.1"/>
    <property type="molecule type" value="Genomic_DNA"/>
</dbReference>
<gene>
    <name evidence="2" type="ORF">NCTC9695_04097</name>
</gene>
<name>A0A447TFQ5_CHRVL</name>
<dbReference type="Proteomes" id="UP000275777">
    <property type="component" value="Chromosome"/>
</dbReference>
<organism evidence="2 3">
    <name type="scientific">Chromobacterium violaceum</name>
    <dbReference type="NCBI Taxonomy" id="536"/>
    <lineage>
        <taxon>Bacteria</taxon>
        <taxon>Pseudomonadati</taxon>
        <taxon>Pseudomonadota</taxon>
        <taxon>Betaproteobacteria</taxon>
        <taxon>Neisseriales</taxon>
        <taxon>Chromobacteriaceae</taxon>
        <taxon>Chromobacterium</taxon>
    </lineage>
</organism>
<dbReference type="InterPro" id="IPR008794">
    <property type="entry name" value="Pro_racemase_fam"/>
</dbReference>
<dbReference type="AlphaFoldDB" id="A0A447TFQ5"/>
<dbReference type="Gene3D" id="3.10.310.10">
    <property type="entry name" value="Diaminopimelate Epimerase, Chain A, domain 1"/>
    <property type="match status" value="1"/>
</dbReference>
<proteinExistence type="inferred from homology"/>
<keyword evidence="2" id="KW-0413">Isomerase</keyword>
<reference evidence="2 3" key="1">
    <citation type="submission" date="2018-12" db="EMBL/GenBank/DDBJ databases">
        <authorList>
            <consortium name="Pathogen Informatics"/>
        </authorList>
    </citation>
    <scope>NUCLEOTIDE SEQUENCE [LARGE SCALE GENOMIC DNA]</scope>
    <source>
        <strain evidence="2 3">NCTC9695</strain>
    </source>
</reference>
<evidence type="ECO:0000313" key="3">
    <source>
        <dbReference type="Proteomes" id="UP000275777"/>
    </source>
</evidence>
<dbReference type="SUPFAM" id="SSF54506">
    <property type="entry name" value="Diaminopimelate epimerase-like"/>
    <property type="match status" value="1"/>
</dbReference>
<evidence type="ECO:0000256" key="1">
    <source>
        <dbReference type="ARBA" id="ARBA00007529"/>
    </source>
</evidence>